<proteinExistence type="predicted"/>
<feature type="transmembrane region" description="Helical" evidence="1">
    <location>
        <begin position="51"/>
        <end position="70"/>
    </location>
</feature>
<feature type="transmembrane region" description="Helical" evidence="1">
    <location>
        <begin position="157"/>
        <end position="176"/>
    </location>
</feature>
<dbReference type="RefSeq" id="WP_011879975.1">
    <property type="nucleotide sequence ID" value="NZ_CP013421.1"/>
</dbReference>
<feature type="transmembrane region" description="Helical" evidence="1">
    <location>
        <begin position="218"/>
        <end position="239"/>
    </location>
</feature>
<organism evidence="2 3">
    <name type="scientific">Burkholderia ubonensis</name>
    <dbReference type="NCBI Taxonomy" id="101571"/>
    <lineage>
        <taxon>Bacteria</taxon>
        <taxon>Pseudomonadati</taxon>
        <taxon>Pseudomonadota</taxon>
        <taxon>Betaproteobacteria</taxon>
        <taxon>Burkholderiales</taxon>
        <taxon>Burkholderiaceae</taxon>
        <taxon>Burkholderia</taxon>
        <taxon>Burkholderia cepacia complex</taxon>
    </lineage>
</organism>
<keyword evidence="1" id="KW-0472">Membrane</keyword>
<dbReference type="AlphaFoldDB" id="A0A1B4LHX9"/>
<evidence type="ECO:0000313" key="3">
    <source>
        <dbReference type="Proteomes" id="UP000243680"/>
    </source>
</evidence>
<sequence length="283" mass="29777">MQHRRQRKAEPDRLLTDAARLLNRSALLLAGSVLADSGVEHYRGTLHNRAMVAPLIASTLSVLASVHGHADDTPERHRLRDAVHVASAAVGVAGSAFHVYNVTKRPGGFSWHNLFYGAPLGAPFALLLSGMLGAAGERLRACPADAPRLAGLPGGRALAGLVAAGLVGTLGEVGLLHFRGAFQHRAMFVPLVVPPVAALAAAQIALSRPRGERPFCRWWMRATAVLGCVGVAFHARGIARQMGGWRNWSQNVLSGPPLPAPPSFTALAIAGLAATALAEREAR</sequence>
<keyword evidence="1" id="KW-0812">Transmembrane</keyword>
<evidence type="ECO:0000313" key="2">
    <source>
        <dbReference type="EMBL" id="AOJ76806.1"/>
    </source>
</evidence>
<dbReference type="Proteomes" id="UP000243680">
    <property type="component" value="Chromosome 3"/>
</dbReference>
<accession>A0A1B4LHX9</accession>
<dbReference type="GeneID" id="45683253"/>
<dbReference type="EMBL" id="CP013421">
    <property type="protein sequence ID" value="AOJ76806.1"/>
    <property type="molecule type" value="Genomic_DNA"/>
</dbReference>
<feature type="transmembrane region" description="Helical" evidence="1">
    <location>
        <begin position="188"/>
        <end position="206"/>
    </location>
</feature>
<reference evidence="2 3" key="1">
    <citation type="submission" date="2015-12" db="EMBL/GenBank/DDBJ databases">
        <title>Diversity of Burkholderia near neighbor genomes.</title>
        <authorList>
            <person name="Sahl J."/>
            <person name="Wagner D."/>
            <person name="Keim P."/>
        </authorList>
    </citation>
    <scope>NUCLEOTIDE SEQUENCE [LARGE SCALE GENOMIC DNA]</scope>
    <source>
        <strain evidence="2 3">MSMB0783</strain>
    </source>
</reference>
<keyword evidence="1" id="KW-1133">Transmembrane helix</keyword>
<gene>
    <name evidence="2" type="ORF">WJ35_17225</name>
</gene>
<feature type="transmembrane region" description="Helical" evidence="1">
    <location>
        <begin position="114"/>
        <end position="136"/>
    </location>
</feature>
<protein>
    <submittedName>
        <fullName evidence="2">Uncharacterized protein</fullName>
    </submittedName>
</protein>
<evidence type="ECO:0000256" key="1">
    <source>
        <dbReference type="SAM" id="Phobius"/>
    </source>
</evidence>
<feature type="transmembrane region" description="Helical" evidence="1">
    <location>
        <begin position="82"/>
        <end position="102"/>
    </location>
</feature>
<name>A0A1B4LHX9_9BURK</name>